<feature type="transmembrane region" description="Helical" evidence="6">
    <location>
        <begin position="31"/>
        <end position="49"/>
    </location>
</feature>
<dbReference type="RefSeq" id="WP_139282543.1">
    <property type="nucleotide sequence ID" value="NZ_FRXO01000005.1"/>
</dbReference>
<dbReference type="STRING" id="1123029.SAMN02745172_02955"/>
<evidence type="ECO:0000256" key="3">
    <source>
        <dbReference type="ARBA" id="ARBA00022692"/>
    </source>
</evidence>
<evidence type="ECO:0000256" key="5">
    <source>
        <dbReference type="ARBA" id="ARBA00023136"/>
    </source>
</evidence>
<gene>
    <name evidence="8" type="ORF">SAMN02745172_02955</name>
</gene>
<comment type="similarity">
    <text evidence="2">Belongs to the GtrA family.</text>
</comment>
<dbReference type="PANTHER" id="PTHR38459:SF1">
    <property type="entry name" value="PROPHAGE BACTOPRENOL-LINKED GLUCOSE TRANSLOCASE HOMOLOG"/>
    <property type="match status" value="1"/>
</dbReference>
<name>A0A1M7ZNB6_9HYPH</name>
<feature type="domain" description="GtrA/DPMS transmembrane" evidence="7">
    <location>
        <begin position="7"/>
        <end position="125"/>
    </location>
</feature>
<evidence type="ECO:0000256" key="6">
    <source>
        <dbReference type="SAM" id="Phobius"/>
    </source>
</evidence>
<dbReference type="InterPro" id="IPR051401">
    <property type="entry name" value="GtrA_CellWall_Glycosyl"/>
</dbReference>
<dbReference type="EMBL" id="FRXO01000005">
    <property type="protein sequence ID" value="SHO66299.1"/>
    <property type="molecule type" value="Genomic_DNA"/>
</dbReference>
<sequence>MNTQFLRFAVGGAIGFVADAGMLYLMIALGLGYFGGRAVSFVFAVWVTWQFNRRFTFQARTDIPVWREFLHYFVAMIGGGAVNYAAYSATVVLLPPSNLLPLIGVAVGAVAGMAVNFATAKWLVFKS</sequence>
<keyword evidence="3 6" id="KW-0812">Transmembrane</keyword>
<dbReference type="OrthoDB" id="7360864at2"/>
<accession>A0A1M7ZNB6</accession>
<keyword evidence="4 6" id="KW-1133">Transmembrane helix</keyword>
<evidence type="ECO:0000256" key="4">
    <source>
        <dbReference type="ARBA" id="ARBA00022989"/>
    </source>
</evidence>
<dbReference type="AlphaFoldDB" id="A0A1M7ZNB6"/>
<evidence type="ECO:0000313" key="8">
    <source>
        <dbReference type="EMBL" id="SHO66299.1"/>
    </source>
</evidence>
<proteinExistence type="inferred from homology"/>
<reference evidence="8 9" key="1">
    <citation type="submission" date="2016-12" db="EMBL/GenBank/DDBJ databases">
        <authorList>
            <person name="Song W.-J."/>
            <person name="Kurnit D.M."/>
        </authorList>
    </citation>
    <scope>NUCLEOTIDE SEQUENCE [LARGE SCALE GENOMIC DNA]</scope>
    <source>
        <strain evidence="8 9">DSM 19599</strain>
    </source>
</reference>
<evidence type="ECO:0000313" key="9">
    <source>
        <dbReference type="Proteomes" id="UP000186406"/>
    </source>
</evidence>
<dbReference type="GO" id="GO:0000271">
    <property type="term" value="P:polysaccharide biosynthetic process"/>
    <property type="evidence" value="ECO:0007669"/>
    <property type="project" value="InterPro"/>
</dbReference>
<feature type="transmembrane region" description="Helical" evidence="6">
    <location>
        <begin position="99"/>
        <end position="124"/>
    </location>
</feature>
<dbReference type="GO" id="GO:0005886">
    <property type="term" value="C:plasma membrane"/>
    <property type="evidence" value="ECO:0007669"/>
    <property type="project" value="TreeGrafter"/>
</dbReference>
<feature type="transmembrane region" description="Helical" evidence="6">
    <location>
        <begin position="69"/>
        <end position="87"/>
    </location>
</feature>
<dbReference type="Proteomes" id="UP000186406">
    <property type="component" value="Unassembled WGS sequence"/>
</dbReference>
<dbReference type="PANTHER" id="PTHR38459">
    <property type="entry name" value="PROPHAGE BACTOPRENOL-LINKED GLUCOSE TRANSLOCASE HOMOLOG"/>
    <property type="match status" value="1"/>
</dbReference>
<organism evidence="8 9">
    <name type="scientific">Pseudoxanthobacter soli DSM 19599</name>
    <dbReference type="NCBI Taxonomy" id="1123029"/>
    <lineage>
        <taxon>Bacteria</taxon>
        <taxon>Pseudomonadati</taxon>
        <taxon>Pseudomonadota</taxon>
        <taxon>Alphaproteobacteria</taxon>
        <taxon>Hyphomicrobiales</taxon>
        <taxon>Segnochrobactraceae</taxon>
        <taxon>Pseudoxanthobacter</taxon>
    </lineage>
</organism>
<dbReference type="Pfam" id="PF04138">
    <property type="entry name" value="GtrA_DPMS_TM"/>
    <property type="match status" value="1"/>
</dbReference>
<feature type="transmembrane region" description="Helical" evidence="6">
    <location>
        <begin position="5"/>
        <end position="25"/>
    </location>
</feature>
<keyword evidence="9" id="KW-1185">Reference proteome</keyword>
<keyword evidence="5 6" id="KW-0472">Membrane</keyword>
<evidence type="ECO:0000256" key="1">
    <source>
        <dbReference type="ARBA" id="ARBA00004141"/>
    </source>
</evidence>
<comment type="subcellular location">
    <subcellularLocation>
        <location evidence="1">Membrane</location>
        <topology evidence="1">Multi-pass membrane protein</topology>
    </subcellularLocation>
</comment>
<evidence type="ECO:0000256" key="2">
    <source>
        <dbReference type="ARBA" id="ARBA00009399"/>
    </source>
</evidence>
<protein>
    <submittedName>
        <fullName evidence="8">Putative flippase GtrA (Transmembrane translocase of bactoprenol-linked glucose)</fullName>
    </submittedName>
</protein>
<dbReference type="InterPro" id="IPR007267">
    <property type="entry name" value="GtrA_DPMS_TM"/>
</dbReference>
<evidence type="ECO:0000259" key="7">
    <source>
        <dbReference type="Pfam" id="PF04138"/>
    </source>
</evidence>